<dbReference type="AlphaFoldDB" id="A0A078FDS1"/>
<dbReference type="EMBL" id="LK032001">
    <property type="protein sequence ID" value="CDY10223.1"/>
    <property type="molecule type" value="Genomic_DNA"/>
</dbReference>
<organism evidence="1 2">
    <name type="scientific">Brassica napus</name>
    <name type="common">Rape</name>
    <dbReference type="NCBI Taxonomy" id="3708"/>
    <lineage>
        <taxon>Eukaryota</taxon>
        <taxon>Viridiplantae</taxon>
        <taxon>Streptophyta</taxon>
        <taxon>Embryophyta</taxon>
        <taxon>Tracheophyta</taxon>
        <taxon>Spermatophyta</taxon>
        <taxon>Magnoliopsida</taxon>
        <taxon>eudicotyledons</taxon>
        <taxon>Gunneridae</taxon>
        <taxon>Pentapetalae</taxon>
        <taxon>rosids</taxon>
        <taxon>malvids</taxon>
        <taxon>Brassicales</taxon>
        <taxon>Brassicaceae</taxon>
        <taxon>Brassiceae</taxon>
        <taxon>Brassica</taxon>
    </lineage>
</organism>
<dbReference type="Proteomes" id="UP000028999">
    <property type="component" value="Unassembled WGS sequence"/>
</dbReference>
<dbReference type="Gramene" id="CDY10223">
    <property type="protein sequence ID" value="CDY10223"/>
    <property type="gene ID" value="GSBRNA2T00032045001"/>
</dbReference>
<reference evidence="1 2" key="1">
    <citation type="journal article" date="2014" name="Science">
        <title>Plant genetics. Early allopolyploid evolution in the post-Neolithic Brassica napus oilseed genome.</title>
        <authorList>
            <person name="Chalhoub B."/>
            <person name="Denoeud F."/>
            <person name="Liu S."/>
            <person name="Parkin I.A."/>
            <person name="Tang H."/>
            <person name="Wang X."/>
            <person name="Chiquet J."/>
            <person name="Belcram H."/>
            <person name="Tong C."/>
            <person name="Samans B."/>
            <person name="Correa M."/>
            <person name="Da Silva C."/>
            <person name="Just J."/>
            <person name="Falentin C."/>
            <person name="Koh C.S."/>
            <person name="Le Clainche I."/>
            <person name="Bernard M."/>
            <person name="Bento P."/>
            <person name="Noel B."/>
            <person name="Labadie K."/>
            <person name="Alberti A."/>
            <person name="Charles M."/>
            <person name="Arnaud D."/>
            <person name="Guo H."/>
            <person name="Daviaud C."/>
            <person name="Alamery S."/>
            <person name="Jabbari K."/>
            <person name="Zhao M."/>
            <person name="Edger P.P."/>
            <person name="Chelaifa H."/>
            <person name="Tack D."/>
            <person name="Lassalle G."/>
            <person name="Mestiri I."/>
            <person name="Schnel N."/>
            <person name="Le Paslier M.C."/>
            <person name="Fan G."/>
            <person name="Renault V."/>
            <person name="Bayer P.E."/>
            <person name="Golicz A.A."/>
            <person name="Manoli S."/>
            <person name="Lee T.H."/>
            <person name="Thi V.H."/>
            <person name="Chalabi S."/>
            <person name="Hu Q."/>
            <person name="Fan C."/>
            <person name="Tollenaere R."/>
            <person name="Lu Y."/>
            <person name="Battail C."/>
            <person name="Shen J."/>
            <person name="Sidebottom C.H."/>
            <person name="Wang X."/>
            <person name="Canaguier A."/>
            <person name="Chauveau A."/>
            <person name="Berard A."/>
            <person name="Deniot G."/>
            <person name="Guan M."/>
            <person name="Liu Z."/>
            <person name="Sun F."/>
            <person name="Lim Y.P."/>
            <person name="Lyons E."/>
            <person name="Town C.D."/>
            <person name="Bancroft I."/>
            <person name="Wang X."/>
            <person name="Meng J."/>
            <person name="Ma J."/>
            <person name="Pires J.C."/>
            <person name="King G.J."/>
            <person name="Brunel D."/>
            <person name="Delourme R."/>
            <person name="Renard M."/>
            <person name="Aury J.M."/>
            <person name="Adams K.L."/>
            <person name="Batley J."/>
            <person name="Snowdon R.J."/>
            <person name="Tost J."/>
            <person name="Edwards D."/>
            <person name="Zhou Y."/>
            <person name="Hua W."/>
            <person name="Sharpe A.G."/>
            <person name="Paterson A.H."/>
            <person name="Guan C."/>
            <person name="Wincker P."/>
        </authorList>
    </citation>
    <scope>NUCLEOTIDE SEQUENCE [LARGE SCALE GENOMIC DNA]</scope>
    <source>
        <strain evidence="2">cv. Darmor-bzh</strain>
    </source>
</reference>
<gene>
    <name evidence="1" type="primary">BnaC05g04660D</name>
    <name evidence="1" type="ORF">GSBRNA2T00032045001</name>
</gene>
<keyword evidence="2" id="KW-1185">Reference proteome</keyword>
<evidence type="ECO:0000313" key="2">
    <source>
        <dbReference type="Proteomes" id="UP000028999"/>
    </source>
</evidence>
<name>A0A078FDS1_BRANA</name>
<protein>
    <submittedName>
        <fullName evidence="1">BnaC05g04660D protein</fullName>
    </submittedName>
</protein>
<dbReference type="PaxDb" id="3708-A0A078FDS1"/>
<proteinExistence type="predicted"/>
<sequence>MQPLLTVVLGSIQFSSPKNYTMTNA</sequence>
<accession>A0A078FDS1</accession>
<evidence type="ECO:0000313" key="1">
    <source>
        <dbReference type="EMBL" id="CDY10223.1"/>
    </source>
</evidence>